<organism evidence="2 3">
    <name type="scientific">Aspergillus wentii DTO 134E9</name>
    <dbReference type="NCBI Taxonomy" id="1073089"/>
    <lineage>
        <taxon>Eukaryota</taxon>
        <taxon>Fungi</taxon>
        <taxon>Dikarya</taxon>
        <taxon>Ascomycota</taxon>
        <taxon>Pezizomycotina</taxon>
        <taxon>Eurotiomycetes</taxon>
        <taxon>Eurotiomycetidae</taxon>
        <taxon>Eurotiales</taxon>
        <taxon>Aspergillaceae</taxon>
        <taxon>Aspergillus</taxon>
        <taxon>Aspergillus subgen. Cremei</taxon>
    </lineage>
</organism>
<keyword evidence="3" id="KW-1185">Reference proteome</keyword>
<accession>A0A1L9S3E8</accession>
<evidence type="ECO:0000313" key="3">
    <source>
        <dbReference type="Proteomes" id="UP000184383"/>
    </source>
</evidence>
<dbReference type="AlphaFoldDB" id="A0A1L9S3E8"/>
<keyword evidence="1" id="KW-0472">Membrane</keyword>
<evidence type="ECO:0000256" key="1">
    <source>
        <dbReference type="SAM" id="Phobius"/>
    </source>
</evidence>
<dbReference type="GeneID" id="63748928"/>
<dbReference type="Proteomes" id="UP000184383">
    <property type="component" value="Unassembled WGS sequence"/>
</dbReference>
<keyword evidence="1" id="KW-1133">Transmembrane helix</keyword>
<dbReference type="EMBL" id="KV878209">
    <property type="protein sequence ID" value="OJJ41663.1"/>
    <property type="molecule type" value="Genomic_DNA"/>
</dbReference>
<gene>
    <name evidence="2" type="ORF">ASPWEDRAFT_280184</name>
</gene>
<dbReference type="RefSeq" id="XP_040695339.1">
    <property type="nucleotide sequence ID" value="XM_040833080.1"/>
</dbReference>
<feature type="transmembrane region" description="Helical" evidence="1">
    <location>
        <begin position="95"/>
        <end position="115"/>
    </location>
</feature>
<protein>
    <recommendedName>
        <fullName evidence="4">Transmembrane protein</fullName>
    </recommendedName>
</protein>
<name>A0A1L9S3E8_ASPWE</name>
<keyword evidence="1" id="KW-0812">Transmembrane</keyword>
<sequence>MFGGGVDSQPTVRRCHPRLPTHQLFFCSGTGWKQLQSVWLAVQPITVLHSLATDSLLGTNAVRVCMPDSAPGSKASRLQGRHRTLLSFPAAVGDLRFACHSTFVFFFFFFFFFFFRSLDFYKFASLARIRVWLIFSRSEATYYCGVLI</sequence>
<evidence type="ECO:0008006" key="4">
    <source>
        <dbReference type="Google" id="ProtNLM"/>
    </source>
</evidence>
<proteinExistence type="predicted"/>
<dbReference type="VEuPathDB" id="FungiDB:ASPWEDRAFT_280184"/>
<reference evidence="3" key="1">
    <citation type="journal article" date="2017" name="Genome Biol.">
        <title>Comparative genomics reveals high biological diversity and specific adaptations in the industrially and medically important fungal genus Aspergillus.</title>
        <authorList>
            <person name="de Vries R.P."/>
            <person name="Riley R."/>
            <person name="Wiebenga A."/>
            <person name="Aguilar-Osorio G."/>
            <person name="Amillis S."/>
            <person name="Uchima C.A."/>
            <person name="Anderluh G."/>
            <person name="Asadollahi M."/>
            <person name="Askin M."/>
            <person name="Barry K."/>
            <person name="Battaglia E."/>
            <person name="Bayram O."/>
            <person name="Benocci T."/>
            <person name="Braus-Stromeyer S.A."/>
            <person name="Caldana C."/>
            <person name="Canovas D."/>
            <person name="Cerqueira G.C."/>
            <person name="Chen F."/>
            <person name="Chen W."/>
            <person name="Choi C."/>
            <person name="Clum A."/>
            <person name="Dos Santos R.A."/>
            <person name="Damasio A.R."/>
            <person name="Diallinas G."/>
            <person name="Emri T."/>
            <person name="Fekete E."/>
            <person name="Flipphi M."/>
            <person name="Freyberg S."/>
            <person name="Gallo A."/>
            <person name="Gournas C."/>
            <person name="Habgood R."/>
            <person name="Hainaut M."/>
            <person name="Harispe M.L."/>
            <person name="Henrissat B."/>
            <person name="Hilden K.S."/>
            <person name="Hope R."/>
            <person name="Hossain A."/>
            <person name="Karabika E."/>
            <person name="Karaffa L."/>
            <person name="Karanyi Z."/>
            <person name="Krasevec N."/>
            <person name="Kuo A."/>
            <person name="Kusch H."/>
            <person name="LaButti K."/>
            <person name="Lagendijk E.L."/>
            <person name="Lapidus A."/>
            <person name="Levasseur A."/>
            <person name="Lindquist E."/>
            <person name="Lipzen A."/>
            <person name="Logrieco A.F."/>
            <person name="MacCabe A."/>
            <person name="Maekelae M.R."/>
            <person name="Malavazi I."/>
            <person name="Melin P."/>
            <person name="Meyer V."/>
            <person name="Mielnichuk N."/>
            <person name="Miskei M."/>
            <person name="Molnar A.P."/>
            <person name="Mule G."/>
            <person name="Ngan C.Y."/>
            <person name="Orejas M."/>
            <person name="Orosz E."/>
            <person name="Ouedraogo J.P."/>
            <person name="Overkamp K.M."/>
            <person name="Park H.-S."/>
            <person name="Perrone G."/>
            <person name="Piumi F."/>
            <person name="Punt P.J."/>
            <person name="Ram A.F."/>
            <person name="Ramon A."/>
            <person name="Rauscher S."/>
            <person name="Record E."/>
            <person name="Riano-Pachon D.M."/>
            <person name="Robert V."/>
            <person name="Roehrig J."/>
            <person name="Ruller R."/>
            <person name="Salamov A."/>
            <person name="Salih N.S."/>
            <person name="Samson R.A."/>
            <person name="Sandor E."/>
            <person name="Sanguinetti M."/>
            <person name="Schuetze T."/>
            <person name="Sepcic K."/>
            <person name="Shelest E."/>
            <person name="Sherlock G."/>
            <person name="Sophianopoulou V."/>
            <person name="Squina F.M."/>
            <person name="Sun H."/>
            <person name="Susca A."/>
            <person name="Todd R.B."/>
            <person name="Tsang A."/>
            <person name="Unkles S.E."/>
            <person name="van de Wiele N."/>
            <person name="van Rossen-Uffink D."/>
            <person name="Oliveira J.V."/>
            <person name="Vesth T.C."/>
            <person name="Visser J."/>
            <person name="Yu J.-H."/>
            <person name="Zhou M."/>
            <person name="Andersen M.R."/>
            <person name="Archer D.B."/>
            <person name="Baker S.E."/>
            <person name="Benoit I."/>
            <person name="Brakhage A.A."/>
            <person name="Braus G.H."/>
            <person name="Fischer R."/>
            <person name="Frisvad J.C."/>
            <person name="Goldman G.H."/>
            <person name="Houbraken J."/>
            <person name="Oakley B."/>
            <person name="Pocsi I."/>
            <person name="Scazzocchio C."/>
            <person name="Seiboth B."/>
            <person name="vanKuyk P.A."/>
            <person name="Wortman J."/>
            <person name="Dyer P.S."/>
            <person name="Grigoriev I.V."/>
        </authorList>
    </citation>
    <scope>NUCLEOTIDE SEQUENCE [LARGE SCALE GENOMIC DNA]</scope>
    <source>
        <strain evidence="3">DTO 134E9</strain>
    </source>
</reference>
<evidence type="ECO:0000313" key="2">
    <source>
        <dbReference type="EMBL" id="OJJ41663.1"/>
    </source>
</evidence>